<gene>
    <name evidence="3" type="ORF">H9830_03530</name>
</gene>
<evidence type="ECO:0000256" key="2">
    <source>
        <dbReference type="ARBA" id="ARBA00023002"/>
    </source>
</evidence>
<name>A0A9D1YTE6_9MICO</name>
<dbReference type="SUPFAM" id="SSF51735">
    <property type="entry name" value="NAD(P)-binding Rossmann-fold domains"/>
    <property type="match status" value="1"/>
</dbReference>
<dbReference type="InterPro" id="IPR036291">
    <property type="entry name" value="NAD(P)-bd_dom_sf"/>
</dbReference>
<evidence type="ECO:0000313" key="3">
    <source>
        <dbReference type="EMBL" id="HIY65333.1"/>
    </source>
</evidence>
<dbReference type="PRINTS" id="PR00081">
    <property type="entry name" value="GDHRDH"/>
</dbReference>
<dbReference type="Gene3D" id="3.40.50.720">
    <property type="entry name" value="NAD(P)-binding Rossmann-like Domain"/>
    <property type="match status" value="1"/>
</dbReference>
<dbReference type="Pfam" id="PF00106">
    <property type="entry name" value="adh_short"/>
    <property type="match status" value="1"/>
</dbReference>
<proteinExistence type="inferred from homology"/>
<organism evidence="3 4">
    <name type="scientific">Candidatus Agrococcus pullicola</name>
    <dbReference type="NCBI Taxonomy" id="2838429"/>
    <lineage>
        <taxon>Bacteria</taxon>
        <taxon>Bacillati</taxon>
        <taxon>Actinomycetota</taxon>
        <taxon>Actinomycetes</taxon>
        <taxon>Micrococcales</taxon>
        <taxon>Microbacteriaceae</taxon>
        <taxon>Agrococcus</taxon>
    </lineage>
</organism>
<dbReference type="PANTHER" id="PTHR43669:SF3">
    <property type="entry name" value="ALCOHOL DEHYDROGENASE, PUTATIVE (AFU_ORTHOLOGUE AFUA_3G03445)-RELATED"/>
    <property type="match status" value="1"/>
</dbReference>
<comment type="similarity">
    <text evidence="1">Belongs to the short-chain dehydrogenases/reductases (SDR) family.</text>
</comment>
<dbReference type="PANTHER" id="PTHR43669">
    <property type="entry name" value="5-KETO-D-GLUCONATE 5-REDUCTASE"/>
    <property type="match status" value="1"/>
</dbReference>
<evidence type="ECO:0000256" key="1">
    <source>
        <dbReference type="ARBA" id="ARBA00006484"/>
    </source>
</evidence>
<evidence type="ECO:0000313" key="4">
    <source>
        <dbReference type="Proteomes" id="UP000824005"/>
    </source>
</evidence>
<sequence>MTTLTTRPVVIVTGGTGGIGTAIAAALIDAGNAVVLTGRDAEQGASAVERLGEYAVFVAADHTLGETPSAVLDAVAGLDARFGDLRGLVNNVGRRHNDVIGEH</sequence>
<dbReference type="InterPro" id="IPR002347">
    <property type="entry name" value="SDR_fam"/>
</dbReference>
<dbReference type="GO" id="GO:0016491">
    <property type="term" value="F:oxidoreductase activity"/>
    <property type="evidence" value="ECO:0007669"/>
    <property type="project" value="UniProtKB-KW"/>
</dbReference>
<reference evidence="3" key="1">
    <citation type="journal article" date="2021" name="PeerJ">
        <title>Extensive microbial diversity within the chicken gut microbiome revealed by metagenomics and culture.</title>
        <authorList>
            <person name="Gilroy R."/>
            <person name="Ravi A."/>
            <person name="Getino M."/>
            <person name="Pursley I."/>
            <person name="Horton D.L."/>
            <person name="Alikhan N.F."/>
            <person name="Baker D."/>
            <person name="Gharbi K."/>
            <person name="Hall N."/>
            <person name="Watson M."/>
            <person name="Adriaenssens E.M."/>
            <person name="Foster-Nyarko E."/>
            <person name="Jarju S."/>
            <person name="Secka A."/>
            <person name="Antonio M."/>
            <person name="Oren A."/>
            <person name="Chaudhuri R.R."/>
            <person name="La Ragione R."/>
            <person name="Hildebrand F."/>
            <person name="Pallen M.J."/>
        </authorList>
    </citation>
    <scope>NUCLEOTIDE SEQUENCE</scope>
    <source>
        <strain evidence="3">ChiGjej1B1-98</strain>
    </source>
</reference>
<keyword evidence="2" id="KW-0560">Oxidoreductase</keyword>
<comment type="caution">
    <text evidence="3">The sequence shown here is derived from an EMBL/GenBank/DDBJ whole genome shotgun (WGS) entry which is preliminary data.</text>
</comment>
<dbReference type="Proteomes" id="UP000824005">
    <property type="component" value="Unassembled WGS sequence"/>
</dbReference>
<reference evidence="3" key="2">
    <citation type="submission" date="2021-04" db="EMBL/GenBank/DDBJ databases">
        <authorList>
            <person name="Gilroy R."/>
        </authorList>
    </citation>
    <scope>NUCLEOTIDE SEQUENCE</scope>
    <source>
        <strain evidence="3">ChiGjej1B1-98</strain>
    </source>
</reference>
<dbReference type="EMBL" id="DXDC01000105">
    <property type="protein sequence ID" value="HIY65333.1"/>
    <property type="molecule type" value="Genomic_DNA"/>
</dbReference>
<accession>A0A9D1YTE6</accession>
<feature type="non-terminal residue" evidence="3">
    <location>
        <position position="103"/>
    </location>
</feature>
<dbReference type="AlphaFoldDB" id="A0A9D1YTE6"/>
<protein>
    <submittedName>
        <fullName evidence="3">SDR family NAD(P)-dependent oxidoreductase</fullName>
    </submittedName>
</protein>